<organism evidence="1 2">
    <name type="scientific">Marinobacterium nitratireducens</name>
    <dbReference type="NCBI Taxonomy" id="518897"/>
    <lineage>
        <taxon>Bacteria</taxon>
        <taxon>Pseudomonadati</taxon>
        <taxon>Pseudomonadota</taxon>
        <taxon>Gammaproteobacteria</taxon>
        <taxon>Oceanospirillales</taxon>
        <taxon>Oceanospirillaceae</taxon>
        <taxon>Marinobacterium</taxon>
    </lineage>
</organism>
<evidence type="ECO:0000313" key="1">
    <source>
        <dbReference type="EMBL" id="GGO85142.1"/>
    </source>
</evidence>
<comment type="caution">
    <text evidence="1">The sequence shown here is derived from an EMBL/GenBank/DDBJ whole genome shotgun (WGS) entry which is preliminary data.</text>
</comment>
<name>A0A918DW69_9GAMM</name>
<dbReference type="EMBL" id="BMLT01000008">
    <property type="protein sequence ID" value="GGO85142.1"/>
    <property type="molecule type" value="Genomic_DNA"/>
</dbReference>
<protein>
    <submittedName>
        <fullName evidence="1">Uncharacterized protein</fullName>
    </submittedName>
</protein>
<proteinExistence type="predicted"/>
<dbReference type="Proteomes" id="UP000599578">
    <property type="component" value="Unassembled WGS sequence"/>
</dbReference>
<reference evidence="1 2" key="1">
    <citation type="journal article" date="2014" name="Int. J. Syst. Evol. Microbiol.">
        <title>Complete genome sequence of Corynebacterium casei LMG S-19264T (=DSM 44701T), isolated from a smear-ripened cheese.</title>
        <authorList>
            <consortium name="US DOE Joint Genome Institute (JGI-PGF)"/>
            <person name="Walter F."/>
            <person name="Albersmeier A."/>
            <person name="Kalinowski J."/>
            <person name="Ruckert C."/>
        </authorList>
    </citation>
    <scope>NUCLEOTIDE SEQUENCE [LARGE SCALE GENOMIC DNA]</scope>
    <source>
        <strain evidence="1 2">CGMCC 1.7286</strain>
    </source>
</reference>
<dbReference type="AlphaFoldDB" id="A0A918DW69"/>
<sequence length="70" mass="7925">MMRAVGKVVDDHQAAAMFFEPKLPSAIESIVVNDQPIDFQVIKYRGTLLCVFLLRGSKPVAMNWPYNIPF</sequence>
<evidence type="ECO:0000313" key="2">
    <source>
        <dbReference type="Proteomes" id="UP000599578"/>
    </source>
</evidence>
<gene>
    <name evidence="1" type="ORF">GCM10011348_33010</name>
</gene>
<keyword evidence="2" id="KW-1185">Reference proteome</keyword>
<accession>A0A918DW69</accession>